<sequence length="167" mass="18941">MPRLTILVIDLVQQRHLRLDDLARLLDEHPRFPGRPRIAAVLDRLEATGRVDAGSELAMRDRLTAAGVPLDPGQVRVVCRDGVPLHFDLGIARIGFLVELQSMRAHATREQLRGDVRRANQLARLPDGWRVVQASIEDLDDGWPDFLALVREVVTEQSQRWLGRPWP</sequence>
<reference evidence="1" key="1">
    <citation type="journal article" date="2014" name="Int. J. Syst. Evol. Microbiol.">
        <title>Complete genome sequence of Corynebacterium casei LMG S-19264T (=DSM 44701T), isolated from a smear-ripened cheese.</title>
        <authorList>
            <consortium name="US DOE Joint Genome Institute (JGI-PGF)"/>
            <person name="Walter F."/>
            <person name="Albersmeier A."/>
            <person name="Kalinowski J."/>
            <person name="Ruckert C."/>
        </authorList>
    </citation>
    <scope>NUCLEOTIDE SEQUENCE</scope>
    <source>
        <strain evidence="1">CGMCC 1.14988</strain>
    </source>
</reference>
<evidence type="ECO:0008006" key="3">
    <source>
        <dbReference type="Google" id="ProtNLM"/>
    </source>
</evidence>
<evidence type="ECO:0000313" key="1">
    <source>
        <dbReference type="EMBL" id="GGI08036.1"/>
    </source>
</evidence>
<reference evidence="1" key="2">
    <citation type="submission" date="2020-09" db="EMBL/GenBank/DDBJ databases">
        <authorList>
            <person name="Sun Q."/>
            <person name="Zhou Y."/>
        </authorList>
    </citation>
    <scope>NUCLEOTIDE SEQUENCE</scope>
    <source>
        <strain evidence="1">CGMCC 1.14988</strain>
    </source>
</reference>
<comment type="caution">
    <text evidence="1">The sequence shown here is derived from an EMBL/GenBank/DDBJ whole genome shotgun (WGS) entry which is preliminary data.</text>
</comment>
<keyword evidence="2" id="KW-1185">Reference proteome</keyword>
<name>A0A8J3AG52_9ACTN</name>
<protein>
    <recommendedName>
        <fullName evidence="3">DUF559 domain-containing protein</fullName>
    </recommendedName>
</protein>
<evidence type="ECO:0000313" key="2">
    <source>
        <dbReference type="Proteomes" id="UP000650511"/>
    </source>
</evidence>
<dbReference type="AlphaFoldDB" id="A0A8J3AG52"/>
<gene>
    <name evidence="1" type="ORF">GCM10011354_27070</name>
</gene>
<dbReference type="Proteomes" id="UP000650511">
    <property type="component" value="Unassembled WGS sequence"/>
</dbReference>
<accession>A0A8J3AG52</accession>
<proteinExistence type="predicted"/>
<organism evidence="1 2">
    <name type="scientific">Egicoccus halophilus</name>
    <dbReference type="NCBI Taxonomy" id="1670830"/>
    <lineage>
        <taxon>Bacteria</taxon>
        <taxon>Bacillati</taxon>
        <taxon>Actinomycetota</taxon>
        <taxon>Nitriliruptoria</taxon>
        <taxon>Egicoccales</taxon>
        <taxon>Egicoccaceae</taxon>
        <taxon>Egicoccus</taxon>
    </lineage>
</organism>
<dbReference type="EMBL" id="BMHA01000010">
    <property type="protein sequence ID" value="GGI08036.1"/>
    <property type="molecule type" value="Genomic_DNA"/>
</dbReference>